<evidence type="ECO:0000313" key="1">
    <source>
        <dbReference type="EMBL" id="CBK19567.2"/>
    </source>
</evidence>
<dbReference type="Proteomes" id="UP000008312">
    <property type="component" value="Unassembled WGS sequence"/>
</dbReference>
<dbReference type="RefSeq" id="XP_012893615.1">
    <property type="nucleotide sequence ID" value="XM_013038161.1"/>
</dbReference>
<organism evidence="1">
    <name type="scientific">Blastocystis hominis</name>
    <dbReference type="NCBI Taxonomy" id="12968"/>
    <lineage>
        <taxon>Eukaryota</taxon>
        <taxon>Sar</taxon>
        <taxon>Stramenopiles</taxon>
        <taxon>Bigyra</taxon>
        <taxon>Opalozoa</taxon>
        <taxon>Opalinata</taxon>
        <taxon>Blastocystidae</taxon>
        <taxon>Blastocystis</taxon>
    </lineage>
</organism>
<keyword evidence="2" id="KW-1185">Reference proteome</keyword>
<gene>
    <name evidence="1" type="ORF">GSBLH_T00000030001</name>
</gene>
<reference evidence="1" key="1">
    <citation type="submission" date="2010-02" db="EMBL/GenBank/DDBJ databases">
        <title>Sequencing and annotation of the Blastocystis hominis genome.</title>
        <authorList>
            <person name="Wincker P."/>
        </authorList>
    </citation>
    <scope>NUCLEOTIDE SEQUENCE</scope>
    <source>
        <strain evidence="1">Singapore isolate B</strain>
    </source>
</reference>
<dbReference type="EMBL" id="FN668638">
    <property type="protein sequence ID" value="CBK19567.2"/>
    <property type="molecule type" value="Genomic_DNA"/>
</dbReference>
<evidence type="ECO:0000313" key="2">
    <source>
        <dbReference type="Proteomes" id="UP000008312"/>
    </source>
</evidence>
<dbReference type="GeneID" id="24917353"/>
<dbReference type="AlphaFoldDB" id="D8LUS8"/>
<dbReference type="InParanoid" id="D8LUS8"/>
<proteinExistence type="predicted"/>
<protein>
    <submittedName>
        <fullName evidence="1">Uncharacterized protein</fullName>
    </submittedName>
</protein>
<accession>D8LUS8</accession>
<name>D8LUS8_BLAHO</name>
<sequence>MILLLDWEYDPYVEYITHSTLTLLALGATREMHKIVSNNSIKIRYYAWKLGKTGIETRTRENRAYSLYT</sequence>